<evidence type="ECO:0000313" key="6">
    <source>
        <dbReference type="Proteomes" id="UP000510647"/>
    </source>
</evidence>
<accession>A0A7H9HLC2</accession>
<gene>
    <name evidence="5" type="ORF">HG537_0A08650</name>
</gene>
<dbReference type="InterPro" id="IPR019415">
    <property type="entry name" value="FMP27_SW_RBG"/>
</dbReference>
<keyword evidence="1" id="KW-0812">Transmembrane</keyword>
<dbReference type="InterPro" id="IPR019449">
    <property type="entry name" value="FMP27_WPPW_RBG"/>
</dbReference>
<evidence type="ECO:0000313" key="5">
    <source>
        <dbReference type="EMBL" id="QLQ78618.1"/>
    </source>
</evidence>
<evidence type="ECO:0008006" key="7">
    <source>
        <dbReference type="Google" id="ProtNLM"/>
    </source>
</evidence>
<dbReference type="InterPro" id="IPR045167">
    <property type="entry name" value="Hobbit"/>
</dbReference>
<dbReference type="Proteomes" id="UP000510647">
    <property type="component" value="Chromosome 1"/>
</dbReference>
<organism evidence="5 6">
    <name type="scientific">Torulaspora globosa</name>
    <dbReference type="NCBI Taxonomy" id="48254"/>
    <lineage>
        <taxon>Eukaryota</taxon>
        <taxon>Fungi</taxon>
        <taxon>Dikarya</taxon>
        <taxon>Ascomycota</taxon>
        <taxon>Saccharomycotina</taxon>
        <taxon>Saccharomycetes</taxon>
        <taxon>Saccharomycetales</taxon>
        <taxon>Saccharomycetaceae</taxon>
        <taxon>Torulaspora</taxon>
    </lineage>
</organism>
<dbReference type="OrthoDB" id="1562405at2759"/>
<dbReference type="SMART" id="SM01216">
    <property type="entry name" value="Fmp27_WPPW"/>
    <property type="match status" value="1"/>
</dbReference>
<evidence type="ECO:0000256" key="1">
    <source>
        <dbReference type="SAM" id="Phobius"/>
    </source>
</evidence>
<dbReference type="InterPro" id="IPR019441">
    <property type="entry name" value="FMP27/BLTP2/Hobbit_GFWDK_RBG"/>
</dbReference>
<sequence>MFYGEIAIRLILISVVAWIGFRVLLRFVFGVSVSYVNVFKLKIGRLAISDVVYIGSIQFIPSDKKFVVRDVIVYGRNSVLEKKDEGVSRKLSGKVSSLSPKYYRWIIKFIDGLHIMCFNVKLESSQVNVGTVGIHSGIVESQNLLRVSFVMTGVAFNGDVLFEDVSVTSKCQVLIEGVGEGLPVKDLCVDVKVGDVKLPLDSLSSWQTEKKAVEAVEQLTIEERIKVGKQNLISTINQICDSLQALTRITASIDQISIEKIPMTNEPDLVALNEFLSLDVSVETFFLNVERIDTSVPGFKLLFMEDDTPFKFNSTLSGFSVSLNVKETCEHAQLRNFKVLEIPNMSLFGSSNLLSQRFAYGESGELDNAVCTIKGHISSPIVDVDVDHLSFYKCFRRNINVFKSILATPECTRYRESYSTFLISKKVAFEYFKALLPLINVKMTLEDPRLVVSDQKDFLIHKLSALMLSYETQRFNADDDDKKNQVYHVVNCNIEMIALTTQHVVRELDYMHAILVIDSIAWKNSFKLIPELLFAAQINVDTFTVDLSELPTMIVLNAIFKKLDSRYLDVERNYFMDYYRKFAERLSETEKECSKIGKSLKCQKVLPSEIFFQELPELFDYFKIDFRQVQFTFGARSVFMPPCVFSKIDPQSSDDFVDGRLRKYCLETDKIQIALFGNRTQWHNKVEAGRTTMSKTGQPGNYRNYQNEGLDDISTSEETEVQHLWNFNMLINDMSSTIISETTDTNDELSARKVAKLAVLSIKVFPETSSFEANGDRYIAVQVENKRLKSVLSLMNLFLIISGVHTVKQIFGHDVCSHSCESLAKKHFMAVSLTGRKRFYHYIKWAELKNLIQFNISSELITNIFVLPNGLTARFQATSVFLTLKDLNEFSINGHQLQLCIESPLVRNYWVRLLTVLRYNISLNAEAVVEQMRSGFSSFESLSPAVILENEMWHLSIPHKFELYTLIDNIPTVYKALKQMIHSFKTSKSDCVIFPHPVKSPSLPRVKFKSKRWLFSIEDDPFEAELNMICQIGLEEQKLRLAKLEEFERRTAAEVLKQTESKASGSQKMASIKVSDIIQRIRALKRKFHFKANNFRAHHKNDMNINEEKVEEHEIFISSEIENAYNRLLENFSISWINRIKQYKQKEKDEYNKSFPFLWGEFDPATLPDFNHRVLPFRTHPFLANLIVQGIDVDVFQPSFGVDGIADFIYEIGKGAPKDAEYTIMIPMYFNFKFTELRWHLKDYPLPLIYIPPLGKMQGGVSDNCIHGDLIIAEDMIHSNNEIRQVFVPLVPSSDGGKDSYYSMTVPRTLTSAKLYAKLDFDIYSNGTTQVTWGGGYQPAIQQTMQCLDNFSKPPIDPSPKLGFWDKLRYIFHARLKVSWKKNGKFDVCLKGGKSPYKIGPDAAGFIVGFAENVLLNCNEKDDPLDFLSCRAETVHFSTPNHFARPLLVWSRPSDQTVFIPSHDNTNLQQYASFYYLLDLQKTTKEASERATMASRYIEKTGISLTGGVLLKVGIVLERLIRGSLDRSRHFKPHYEARLCNPREVPDRDKHDSYTKFRSDFIHMSFLLLSKCESAYNTMQLSPGSIHLFMNWWKSFAGNLPVRRGQLFGFESISPKFGEHLCTISYHADVSPLYITHLAHTIHNSHELRKNNRETIEFSGLKAKTENFVMDLHQRKEVMLKYQEGLDKTKKIMSLKLLEGDISTMELDIRAIEASFRLAKFIEEKAEAKLNIPDDDMNWYDLTDFKEVNFIDIEKYVPDLKMVRLLYARQFMYLRRAAYGDTFQVDPGTHKRIVPFKNNLSHKCVLGEPLKLPFVSLHKRRELLTKHKKSLEEKINSPDGHTNIESLKQNLEESDLAICGVDQLLEDCNSLKKLAMGSDRSEVKFNYPFIEKLQSSVISAREFENRYHVCGMLLKWNEDTRNIVFKYLHYRSLTRQFASLTEQHCLKIINEIVNSETSHQEDENQSSQANFNRGTQFEEDLNNSTEETFKKVLEDIFNNGISKLGSDTEYAVQHNHIVQFIDPQIQLISDRAADTCLIVSTPTIMLKVLSFGVERAEYDDDVFLRRYGIYFTKANVFHFSKSDYEIDDQDLLQMDFAIDGYGQDKGVQWPPWLSINLCLEPDALASNAIMKDLSAMVIYDNVSQFTNVYSLRQGNFKDTVSVYIPKIVLTSDSKRYTTLYSMITNLLIYMEPENAELRKQVEKWTLGYNPEDASQMHRLVSEIHGNLKMLSEIENEFSFRRHILDEADKMEFGVVRNERADNLLRLYILMRVFSSGLGPTENQSRTLLWNAHLKETIFHMLEKDSSPFVDVAVAKLHFQREESYNGFNRNSITAEMAQVFDLQRNATYQNVLGPYAPNNKYSKLHEHLIEISWVMNRPIGGIKVIQHAETNLADLSLGLEDETINRLISWLLPKEDSSIKTNEQKEQPEETDVETAYNLEFGDDYMNFSGDQGPDLHEMMQRSGVFFIIENLTINSFLLCISFKGKGAKRVINVTDFMFHFPKLTFENQTMRLIDLFMHLKRVILKDIIRHAIKFLETKVRNHPHDHKLTDDMPLKQLSRYESYTQAEDLQD</sequence>
<dbReference type="PANTHER" id="PTHR15678:SF15">
    <property type="entry name" value="PROTEIN FMP27, MITOCHONDRIAL"/>
    <property type="match status" value="1"/>
</dbReference>
<dbReference type="EMBL" id="CP059267">
    <property type="protein sequence ID" value="QLQ78618.1"/>
    <property type="molecule type" value="Genomic_DNA"/>
</dbReference>
<evidence type="ECO:0000259" key="2">
    <source>
        <dbReference type="SMART" id="SM01214"/>
    </source>
</evidence>
<protein>
    <recommendedName>
        <fullName evidence="7">FMP27 GFWDK domain-containing protein</fullName>
    </recommendedName>
</protein>
<evidence type="ECO:0000259" key="3">
    <source>
        <dbReference type="SMART" id="SM01215"/>
    </source>
</evidence>
<evidence type="ECO:0000259" key="4">
    <source>
        <dbReference type="SMART" id="SM01216"/>
    </source>
</evidence>
<feature type="domain" description="FMP27 WPPW motif-containing RBG unit" evidence="4">
    <location>
        <begin position="1660"/>
        <end position="2118"/>
    </location>
</feature>
<name>A0A7H9HLC2_9SACH</name>
<feature type="domain" description="FMP27 SW motif-containing RBG unit" evidence="3">
    <location>
        <begin position="1123"/>
        <end position="1225"/>
    </location>
</feature>
<feature type="domain" description="FMP27/BLTP2/Hobbit GFWDK motif-containing RBG unit" evidence="2">
    <location>
        <begin position="1243"/>
        <end position="1399"/>
    </location>
</feature>
<dbReference type="SMART" id="SM01214">
    <property type="entry name" value="Fmp27_GFWDK"/>
    <property type="match status" value="1"/>
</dbReference>
<keyword evidence="1" id="KW-0472">Membrane</keyword>
<dbReference type="Pfam" id="PF10344">
    <property type="entry name" value="Hobbit"/>
    <property type="match status" value="2"/>
</dbReference>
<feature type="transmembrane region" description="Helical" evidence="1">
    <location>
        <begin position="6"/>
        <end position="25"/>
    </location>
</feature>
<keyword evidence="1" id="KW-1133">Transmembrane helix</keyword>
<dbReference type="PANTHER" id="PTHR15678">
    <property type="entry name" value="ANTIGEN MLAA-22-RELATED"/>
    <property type="match status" value="1"/>
</dbReference>
<reference evidence="5 6" key="1">
    <citation type="submission" date="2020-06" db="EMBL/GenBank/DDBJ databases">
        <title>The yeast mating-type switching endonuclease HO is a domesticated member of an unorthodox homing genetic element family.</title>
        <authorList>
            <person name="Coughlan A.Y."/>
            <person name="Lombardi L."/>
            <person name="Braun-Galleani S."/>
            <person name="Martos A.R."/>
            <person name="Galeote V."/>
            <person name="Bigey F."/>
            <person name="Dequin S."/>
            <person name="Byrne K.P."/>
            <person name="Wolfe K.H."/>
        </authorList>
    </citation>
    <scope>NUCLEOTIDE SEQUENCE [LARGE SCALE GENOMIC DNA]</scope>
    <source>
        <strain evidence="5 6">CBS2947</strain>
    </source>
</reference>
<keyword evidence="6" id="KW-1185">Reference proteome</keyword>
<proteinExistence type="predicted"/>
<dbReference type="SMART" id="SM01215">
    <property type="entry name" value="Fmp27_SW"/>
    <property type="match status" value="1"/>
</dbReference>